<name>A0A1E3VDE8_9HYPH</name>
<keyword evidence="2" id="KW-0238">DNA-binding</keyword>
<evidence type="ECO:0000313" key="5">
    <source>
        <dbReference type="EMBL" id="ODR91487.1"/>
    </source>
</evidence>
<dbReference type="PANTHER" id="PTHR30146">
    <property type="entry name" value="LACI-RELATED TRANSCRIPTIONAL REPRESSOR"/>
    <property type="match status" value="1"/>
</dbReference>
<evidence type="ECO:0000256" key="2">
    <source>
        <dbReference type="ARBA" id="ARBA00023125"/>
    </source>
</evidence>
<dbReference type="PROSITE" id="PS50932">
    <property type="entry name" value="HTH_LACI_2"/>
    <property type="match status" value="1"/>
</dbReference>
<dbReference type="Pfam" id="PF13377">
    <property type="entry name" value="Peripla_BP_3"/>
    <property type="match status" value="1"/>
</dbReference>
<dbReference type="OrthoDB" id="8433438at2"/>
<dbReference type="GO" id="GO:0000976">
    <property type="term" value="F:transcription cis-regulatory region binding"/>
    <property type="evidence" value="ECO:0007669"/>
    <property type="project" value="TreeGrafter"/>
</dbReference>
<comment type="caution">
    <text evidence="5">The sequence shown here is derived from an EMBL/GenBank/DDBJ whole genome shotgun (WGS) entry which is preliminary data.</text>
</comment>
<gene>
    <name evidence="5" type="ORF">A8M32_09930</name>
</gene>
<proteinExistence type="predicted"/>
<dbReference type="GO" id="GO:0003700">
    <property type="term" value="F:DNA-binding transcription factor activity"/>
    <property type="evidence" value="ECO:0007669"/>
    <property type="project" value="TreeGrafter"/>
</dbReference>
<dbReference type="CDD" id="cd01392">
    <property type="entry name" value="HTH_LacI"/>
    <property type="match status" value="1"/>
</dbReference>
<dbReference type="SUPFAM" id="SSF53822">
    <property type="entry name" value="Periplasmic binding protein-like I"/>
    <property type="match status" value="1"/>
</dbReference>
<dbReference type="SMART" id="SM00354">
    <property type="entry name" value="HTH_LACI"/>
    <property type="match status" value="1"/>
</dbReference>
<feature type="domain" description="HTH lacI-type" evidence="4">
    <location>
        <begin position="8"/>
        <end position="62"/>
    </location>
</feature>
<dbReference type="PANTHER" id="PTHR30146:SF33">
    <property type="entry name" value="TRANSCRIPTIONAL REGULATOR"/>
    <property type="match status" value="1"/>
</dbReference>
<evidence type="ECO:0000259" key="4">
    <source>
        <dbReference type="PROSITE" id="PS50932"/>
    </source>
</evidence>
<dbReference type="AlphaFoldDB" id="A0A1E3VDE8"/>
<dbReference type="Gene3D" id="1.10.260.40">
    <property type="entry name" value="lambda repressor-like DNA-binding domains"/>
    <property type="match status" value="1"/>
</dbReference>
<dbReference type="CDD" id="cd06273">
    <property type="entry name" value="PBP1_LacI-like"/>
    <property type="match status" value="1"/>
</dbReference>
<dbReference type="Pfam" id="PF00356">
    <property type="entry name" value="LacI"/>
    <property type="match status" value="1"/>
</dbReference>
<dbReference type="InterPro" id="IPR046335">
    <property type="entry name" value="LacI/GalR-like_sensor"/>
</dbReference>
<evidence type="ECO:0000313" key="6">
    <source>
        <dbReference type="Proteomes" id="UP000094342"/>
    </source>
</evidence>
<evidence type="ECO:0000256" key="3">
    <source>
        <dbReference type="ARBA" id="ARBA00023163"/>
    </source>
</evidence>
<dbReference type="STRING" id="1752398.A8M32_09930"/>
<dbReference type="Gene3D" id="3.40.50.2300">
    <property type="match status" value="2"/>
</dbReference>
<dbReference type="RefSeq" id="WP_069458593.1">
    <property type="nucleotide sequence ID" value="NZ_LYBW01000056.1"/>
</dbReference>
<organism evidence="5 6">
    <name type="scientific">Sinorhizobium alkalisoli</name>
    <dbReference type="NCBI Taxonomy" id="1752398"/>
    <lineage>
        <taxon>Bacteria</taxon>
        <taxon>Pseudomonadati</taxon>
        <taxon>Pseudomonadota</taxon>
        <taxon>Alphaproteobacteria</taxon>
        <taxon>Hyphomicrobiales</taxon>
        <taxon>Rhizobiaceae</taxon>
        <taxon>Sinorhizobium/Ensifer group</taxon>
        <taxon>Sinorhizobium</taxon>
    </lineage>
</organism>
<reference evidence="6" key="1">
    <citation type="submission" date="2016-05" db="EMBL/GenBank/DDBJ databases">
        <authorList>
            <person name="Li Y."/>
        </authorList>
    </citation>
    <scope>NUCLEOTIDE SEQUENCE [LARGE SCALE GENOMIC DNA]</scope>
    <source>
        <strain evidence="6">YIC4027</strain>
    </source>
</reference>
<sequence length="349" mass="37942">MDNDRTDTKLVDVARLAGCSPATVSRVLNNNPKVDVKVRDRVVKAAAQLGYVPNGSARALRSTKTRTVGAIIPTLDHAIYATMVNSLQARLSEKDVSVIINTSMYDIDIEFEQAKLLVERGVESVVLVGSVHRPETLAMLEQRNIAYVFTYTSLATDIGAAIGFDNVKAGAMAARYLVDLGHTQLGMIAGITENNDRASARRDGFLGELKRQGLANDNITVTESAYKIEGGRDSMRKLMTGPNPPSAVFCGSDIIAAGAIKYCHAEGIRVPEDVSVFGFDNLEIAELTHPELTTIEVPARDMGTIAAEYLLATPLQRQHMRQRELSLKLVVRASTAPRKPIEAQRCSFS</sequence>
<evidence type="ECO:0000256" key="1">
    <source>
        <dbReference type="ARBA" id="ARBA00023015"/>
    </source>
</evidence>
<protein>
    <submittedName>
        <fullName evidence="5">GntR family transcriptional regulator</fullName>
    </submittedName>
</protein>
<keyword evidence="1" id="KW-0805">Transcription regulation</keyword>
<dbReference type="SUPFAM" id="SSF47413">
    <property type="entry name" value="lambda repressor-like DNA-binding domains"/>
    <property type="match status" value="1"/>
</dbReference>
<dbReference type="InterPro" id="IPR028082">
    <property type="entry name" value="Peripla_BP_I"/>
</dbReference>
<keyword evidence="6" id="KW-1185">Reference proteome</keyword>
<keyword evidence="3" id="KW-0804">Transcription</keyword>
<dbReference type="EMBL" id="LYBW01000056">
    <property type="protein sequence ID" value="ODR91487.1"/>
    <property type="molecule type" value="Genomic_DNA"/>
</dbReference>
<accession>A0A1E3VDE8</accession>
<dbReference type="InterPro" id="IPR000843">
    <property type="entry name" value="HTH_LacI"/>
</dbReference>
<dbReference type="Proteomes" id="UP000094342">
    <property type="component" value="Unassembled WGS sequence"/>
</dbReference>
<dbReference type="InterPro" id="IPR010982">
    <property type="entry name" value="Lambda_DNA-bd_dom_sf"/>
</dbReference>